<dbReference type="AlphaFoldDB" id="A0A6A7AS82"/>
<reference evidence="4" key="1">
    <citation type="submission" date="2020-01" db="EMBL/GenBank/DDBJ databases">
        <authorList>
            <consortium name="DOE Joint Genome Institute"/>
            <person name="Haridas S."/>
            <person name="Albert R."/>
            <person name="Binder M."/>
            <person name="Bloem J."/>
            <person name="Labutti K."/>
            <person name="Salamov A."/>
            <person name="Andreopoulos B."/>
            <person name="Baker S.E."/>
            <person name="Barry K."/>
            <person name="Bills G."/>
            <person name="Bluhm B.H."/>
            <person name="Cannon C."/>
            <person name="Castanera R."/>
            <person name="Culley D.E."/>
            <person name="Daum C."/>
            <person name="Ezra D."/>
            <person name="Gonzalez J.B."/>
            <person name="Henrissat B."/>
            <person name="Kuo A."/>
            <person name="Liang C."/>
            <person name="Lipzen A."/>
            <person name="Lutzoni F."/>
            <person name="Magnuson J."/>
            <person name="Mondo S."/>
            <person name="Nolan M."/>
            <person name="Ohm R."/>
            <person name="Pangilinan J."/>
            <person name="Park H.-J."/>
            <person name="Ramirez L."/>
            <person name="Alfaro M."/>
            <person name="Sun H."/>
            <person name="Tritt A."/>
            <person name="Yoshinaga Y."/>
            <person name="Zwiers L.-H."/>
            <person name="Turgeon B.G."/>
            <person name="Goodwin S.B."/>
            <person name="Spatafora J.W."/>
            <person name="Crous P.W."/>
            <person name="Grigoriev I.V."/>
        </authorList>
    </citation>
    <scope>NUCLEOTIDE SEQUENCE</scope>
    <source>
        <strain evidence="4">IPT5</strain>
    </source>
</reference>
<feature type="domain" description="GST N-terminal" evidence="2">
    <location>
        <begin position="7"/>
        <end position="95"/>
    </location>
</feature>
<dbReference type="CDD" id="cd03189">
    <property type="entry name" value="GST_C_GTT1_like"/>
    <property type="match status" value="1"/>
</dbReference>
<evidence type="ECO:0000259" key="2">
    <source>
        <dbReference type="PROSITE" id="PS50404"/>
    </source>
</evidence>
<dbReference type="PROSITE" id="PS50405">
    <property type="entry name" value="GST_CTER"/>
    <property type="match status" value="1"/>
</dbReference>
<dbReference type="CDD" id="cd03046">
    <property type="entry name" value="GST_N_GTT1_like"/>
    <property type="match status" value="1"/>
</dbReference>
<dbReference type="InterPro" id="IPR004046">
    <property type="entry name" value="GST_C"/>
</dbReference>
<dbReference type="SUPFAM" id="SSF52833">
    <property type="entry name" value="Thioredoxin-like"/>
    <property type="match status" value="1"/>
</dbReference>
<evidence type="ECO:0000259" key="3">
    <source>
        <dbReference type="PROSITE" id="PS50405"/>
    </source>
</evidence>
<dbReference type="SFLD" id="SFLDG00358">
    <property type="entry name" value="Main_(cytGST)"/>
    <property type="match status" value="1"/>
</dbReference>
<dbReference type="Pfam" id="PF14497">
    <property type="entry name" value="GST_C_3"/>
    <property type="match status" value="1"/>
</dbReference>
<keyword evidence="5" id="KW-1185">Reference proteome</keyword>
<dbReference type="SUPFAM" id="SSF47616">
    <property type="entry name" value="GST C-terminal domain-like"/>
    <property type="match status" value="1"/>
</dbReference>
<dbReference type="InterPro" id="IPR036249">
    <property type="entry name" value="Thioredoxin-like_sf"/>
</dbReference>
<dbReference type="PANTHER" id="PTHR44051:SF9">
    <property type="entry name" value="GLUTATHIONE S-TRANSFERASE 1"/>
    <property type="match status" value="1"/>
</dbReference>
<evidence type="ECO:0000313" key="4">
    <source>
        <dbReference type="EMBL" id="KAF2845923.1"/>
    </source>
</evidence>
<dbReference type="InterPro" id="IPR040079">
    <property type="entry name" value="Glutathione_S-Trfase"/>
</dbReference>
<dbReference type="InterPro" id="IPR010987">
    <property type="entry name" value="Glutathione-S-Trfase_C-like"/>
</dbReference>
<gene>
    <name evidence="4" type="ORF">T440DRAFT_543005</name>
</gene>
<dbReference type="Gene3D" id="1.20.1050.10">
    <property type="match status" value="1"/>
</dbReference>
<protein>
    <submittedName>
        <fullName evidence="4">Glutathione S-transferas-like protein</fullName>
    </submittedName>
</protein>
<name>A0A6A7AS82_9PLEO</name>
<dbReference type="InterPro" id="IPR036282">
    <property type="entry name" value="Glutathione-S-Trfase_C_sf"/>
</dbReference>
<dbReference type="EMBL" id="MU006340">
    <property type="protein sequence ID" value="KAF2845923.1"/>
    <property type="molecule type" value="Genomic_DNA"/>
</dbReference>
<dbReference type="Gene3D" id="3.40.30.10">
    <property type="entry name" value="Glutaredoxin"/>
    <property type="match status" value="1"/>
</dbReference>
<evidence type="ECO:0000256" key="1">
    <source>
        <dbReference type="ARBA" id="ARBA00007409"/>
    </source>
</evidence>
<organism evidence="4 5">
    <name type="scientific">Plenodomus tracheiphilus IPT5</name>
    <dbReference type="NCBI Taxonomy" id="1408161"/>
    <lineage>
        <taxon>Eukaryota</taxon>
        <taxon>Fungi</taxon>
        <taxon>Dikarya</taxon>
        <taxon>Ascomycota</taxon>
        <taxon>Pezizomycotina</taxon>
        <taxon>Dothideomycetes</taxon>
        <taxon>Pleosporomycetidae</taxon>
        <taxon>Pleosporales</taxon>
        <taxon>Pleosporineae</taxon>
        <taxon>Leptosphaeriaceae</taxon>
        <taxon>Plenodomus</taxon>
    </lineage>
</organism>
<dbReference type="PROSITE" id="PS50404">
    <property type="entry name" value="GST_NTER"/>
    <property type="match status" value="1"/>
</dbReference>
<evidence type="ECO:0000313" key="5">
    <source>
        <dbReference type="Proteomes" id="UP000799423"/>
    </source>
</evidence>
<dbReference type="SFLD" id="SFLDS00019">
    <property type="entry name" value="Glutathione_Transferase_(cytos"/>
    <property type="match status" value="1"/>
</dbReference>
<dbReference type="InterPro" id="IPR004045">
    <property type="entry name" value="Glutathione_S-Trfase_N"/>
</dbReference>
<dbReference type="OrthoDB" id="2098326at2759"/>
<proteinExistence type="inferred from homology"/>
<dbReference type="PANTHER" id="PTHR44051">
    <property type="entry name" value="GLUTATHIONE S-TRANSFERASE-RELATED"/>
    <property type="match status" value="1"/>
</dbReference>
<sequence>MVSTQQGAKITVYWLDKSRGQRIIWLLEELNLEYDIKVYKRNEAGRAAGPELKEIHPLGRSPTIGITPAGSEKEIIITESETVVEYVCEHFGKQLIPARYPEGKEGVLGAETEEWMRYKVCESPNGIQSNPLTRHQFLMDYAEGSLFTILIVALISRKIKDSQVPFFIKPIVKGVAGNIDSSYVDPELKNHFDFLEDYVSKSSGEFLAGSTLSGADIMMHFCLEGACQRVPLSETSYPKLYTYMRKMQERDAYKKAADRVTEASGEKYVPYSDLKRS</sequence>
<feature type="domain" description="GST C-terminal" evidence="3">
    <location>
        <begin position="141"/>
        <end position="271"/>
    </location>
</feature>
<accession>A0A6A7AS82</accession>
<comment type="similarity">
    <text evidence="1">Belongs to the GST superfamily.</text>
</comment>
<dbReference type="Pfam" id="PF13409">
    <property type="entry name" value="GST_N_2"/>
    <property type="match status" value="1"/>
</dbReference>
<dbReference type="Proteomes" id="UP000799423">
    <property type="component" value="Unassembled WGS sequence"/>
</dbReference>